<keyword evidence="5 11" id="KW-0479">Metal-binding</keyword>
<comment type="similarity">
    <text evidence="11">Belongs to the Thz kinase family.</text>
</comment>
<keyword evidence="13" id="KW-1185">Reference proteome</keyword>
<dbReference type="OrthoDB" id="8909021at2"/>
<dbReference type="PIRSF" id="PIRSF000513">
    <property type="entry name" value="Thz_kinase"/>
    <property type="match status" value="1"/>
</dbReference>
<keyword evidence="4 11" id="KW-0808">Transferase</keyword>
<dbReference type="PRINTS" id="PR01099">
    <property type="entry name" value="HYETHTZKNASE"/>
</dbReference>
<dbReference type="CDD" id="cd01170">
    <property type="entry name" value="THZ_kinase"/>
    <property type="match status" value="1"/>
</dbReference>
<dbReference type="SUPFAM" id="SSF53613">
    <property type="entry name" value="Ribokinase-like"/>
    <property type="match status" value="1"/>
</dbReference>
<evidence type="ECO:0000256" key="7">
    <source>
        <dbReference type="ARBA" id="ARBA00022777"/>
    </source>
</evidence>
<comment type="function">
    <text evidence="11">Catalyzes the phosphorylation of the hydroxyl group of 4-methyl-5-beta-hydroxyethylthiazole (THZ).</text>
</comment>
<keyword evidence="9 11" id="KW-0460">Magnesium</keyword>
<comment type="caution">
    <text evidence="12">The sequence shown here is derived from an EMBL/GenBank/DDBJ whole genome shotgun (WGS) entry which is preliminary data.</text>
</comment>
<dbReference type="GO" id="GO:0005524">
    <property type="term" value="F:ATP binding"/>
    <property type="evidence" value="ECO:0007669"/>
    <property type="project" value="UniProtKB-UniRule"/>
</dbReference>
<dbReference type="InterPro" id="IPR029056">
    <property type="entry name" value="Ribokinase-like"/>
</dbReference>
<gene>
    <name evidence="11" type="primary">thiM</name>
    <name evidence="12" type="ORF">N803_15310</name>
</gene>
<dbReference type="UniPathway" id="UPA00060">
    <property type="reaction ID" value="UER00139"/>
</dbReference>
<dbReference type="EMBL" id="AVPK01000006">
    <property type="protein sequence ID" value="KGN37215.1"/>
    <property type="molecule type" value="Genomic_DNA"/>
</dbReference>
<organism evidence="12 13">
    <name type="scientific">Knoellia subterranea KCTC 19937</name>
    <dbReference type="NCBI Taxonomy" id="1385521"/>
    <lineage>
        <taxon>Bacteria</taxon>
        <taxon>Bacillati</taxon>
        <taxon>Actinomycetota</taxon>
        <taxon>Actinomycetes</taxon>
        <taxon>Micrococcales</taxon>
        <taxon>Intrasporangiaceae</taxon>
        <taxon>Knoellia</taxon>
    </lineage>
</organism>
<dbReference type="GO" id="GO:0009229">
    <property type="term" value="P:thiamine diphosphate biosynthetic process"/>
    <property type="evidence" value="ECO:0007669"/>
    <property type="project" value="UniProtKB-UniRule"/>
</dbReference>
<comment type="catalytic activity">
    <reaction evidence="1 11">
        <text>5-(2-hydroxyethyl)-4-methylthiazole + ATP = 4-methyl-5-(2-phosphooxyethyl)-thiazole + ADP + H(+)</text>
        <dbReference type="Rhea" id="RHEA:24212"/>
        <dbReference type="ChEBI" id="CHEBI:15378"/>
        <dbReference type="ChEBI" id="CHEBI:17957"/>
        <dbReference type="ChEBI" id="CHEBI:30616"/>
        <dbReference type="ChEBI" id="CHEBI:58296"/>
        <dbReference type="ChEBI" id="CHEBI:456216"/>
        <dbReference type="EC" id="2.7.1.50"/>
    </reaction>
</comment>
<name>A0A0A0JII0_9MICO</name>
<sequence length="270" mass="27399">MTDPTDLRREVALAISRLRDRAPLVHAITGSATQGLVADGLLAAGARPMLTSTLAEAPTLVRGANSLLVNLGSLSTDAREAAVPTVQQARADGIPWVLDPTAIGVAPIRTPLARELVARRPIAVRGNASEILALWETDSRYAVRGPDSTASPDAAIESAKALARAHGCVVAVSGPVDVVTDGVQVVRVANGRSLLTRVSGTGCLLGALTAASVVGASSVLGAVVAATALLTCAADRTSAAGPGSFRIELLDALAEIGPDEVAEAVDLRCE</sequence>
<dbReference type="AlphaFoldDB" id="A0A0A0JII0"/>
<evidence type="ECO:0000313" key="13">
    <source>
        <dbReference type="Proteomes" id="UP000030011"/>
    </source>
</evidence>
<comment type="pathway">
    <text evidence="3 11">Cofactor biosynthesis; thiamine diphosphate biosynthesis; 4-methyl-5-(2-phosphoethyl)-thiazole from 5-(2-hydroxyethyl)-4-methylthiazole: step 1/1.</text>
</comment>
<dbReference type="Proteomes" id="UP000030011">
    <property type="component" value="Unassembled WGS sequence"/>
</dbReference>
<dbReference type="GO" id="GO:0004417">
    <property type="term" value="F:hydroxyethylthiazole kinase activity"/>
    <property type="evidence" value="ECO:0007669"/>
    <property type="project" value="UniProtKB-UniRule"/>
</dbReference>
<evidence type="ECO:0000256" key="5">
    <source>
        <dbReference type="ARBA" id="ARBA00022723"/>
    </source>
</evidence>
<evidence type="ECO:0000256" key="4">
    <source>
        <dbReference type="ARBA" id="ARBA00022679"/>
    </source>
</evidence>
<dbReference type="GO" id="GO:0009228">
    <property type="term" value="P:thiamine biosynthetic process"/>
    <property type="evidence" value="ECO:0007669"/>
    <property type="project" value="UniProtKB-KW"/>
</dbReference>
<evidence type="ECO:0000256" key="2">
    <source>
        <dbReference type="ARBA" id="ARBA00001946"/>
    </source>
</evidence>
<evidence type="ECO:0000256" key="3">
    <source>
        <dbReference type="ARBA" id="ARBA00004868"/>
    </source>
</evidence>
<dbReference type="Gene3D" id="3.40.1190.20">
    <property type="match status" value="1"/>
</dbReference>
<dbReference type="NCBIfam" id="NF006830">
    <property type="entry name" value="PRK09355.1"/>
    <property type="match status" value="1"/>
</dbReference>
<comment type="cofactor">
    <cofactor evidence="2 11">
        <name>Mg(2+)</name>
        <dbReference type="ChEBI" id="CHEBI:18420"/>
    </cofactor>
</comment>
<evidence type="ECO:0000313" key="12">
    <source>
        <dbReference type="EMBL" id="KGN37215.1"/>
    </source>
</evidence>
<reference evidence="12 13" key="1">
    <citation type="submission" date="2013-08" db="EMBL/GenBank/DDBJ databases">
        <title>The genome sequence of Knoellia subterranea.</title>
        <authorList>
            <person name="Zhu W."/>
            <person name="Wang G."/>
        </authorList>
    </citation>
    <scope>NUCLEOTIDE SEQUENCE [LARGE SCALE GENOMIC DNA]</scope>
    <source>
        <strain evidence="12 13">KCTC 19937</strain>
    </source>
</reference>
<feature type="binding site" evidence="11">
    <location>
        <position position="200"/>
    </location>
    <ligand>
        <name>substrate</name>
    </ligand>
</feature>
<dbReference type="InterPro" id="IPR000417">
    <property type="entry name" value="Hyethyz_kinase"/>
</dbReference>
<comment type="caution">
    <text evidence="11">Lacks conserved residue(s) required for the propagation of feature annotation.</text>
</comment>
<evidence type="ECO:0000256" key="9">
    <source>
        <dbReference type="ARBA" id="ARBA00022842"/>
    </source>
</evidence>
<keyword evidence="7 11" id="KW-0418">Kinase</keyword>
<proteinExistence type="inferred from homology"/>
<evidence type="ECO:0000256" key="10">
    <source>
        <dbReference type="ARBA" id="ARBA00022977"/>
    </source>
</evidence>
<accession>A0A0A0JII0</accession>
<feature type="binding site" evidence="11">
    <location>
        <position position="173"/>
    </location>
    <ligand>
        <name>ATP</name>
        <dbReference type="ChEBI" id="CHEBI:30616"/>
    </ligand>
</feature>
<protein>
    <recommendedName>
        <fullName evidence="11">Hydroxyethylthiazole kinase</fullName>
        <ecNumber evidence="11">2.7.1.50</ecNumber>
    </recommendedName>
    <alternativeName>
        <fullName evidence="11">4-methyl-5-beta-hydroxyethylthiazole kinase</fullName>
        <shortName evidence="11">TH kinase</shortName>
        <shortName evidence="11">Thz kinase</shortName>
    </alternativeName>
</protein>
<evidence type="ECO:0000256" key="6">
    <source>
        <dbReference type="ARBA" id="ARBA00022741"/>
    </source>
</evidence>
<dbReference type="Pfam" id="PF02110">
    <property type="entry name" value="HK"/>
    <property type="match status" value="1"/>
</dbReference>
<evidence type="ECO:0000256" key="11">
    <source>
        <dbReference type="HAMAP-Rule" id="MF_00228"/>
    </source>
</evidence>
<dbReference type="STRING" id="1385521.N803_15310"/>
<dbReference type="GO" id="GO:0000287">
    <property type="term" value="F:magnesium ion binding"/>
    <property type="evidence" value="ECO:0007669"/>
    <property type="project" value="UniProtKB-UniRule"/>
</dbReference>
<evidence type="ECO:0000256" key="8">
    <source>
        <dbReference type="ARBA" id="ARBA00022840"/>
    </source>
</evidence>
<evidence type="ECO:0000256" key="1">
    <source>
        <dbReference type="ARBA" id="ARBA00001771"/>
    </source>
</evidence>
<feature type="binding site" evidence="11">
    <location>
        <position position="125"/>
    </location>
    <ligand>
        <name>ATP</name>
        <dbReference type="ChEBI" id="CHEBI:30616"/>
    </ligand>
</feature>
<dbReference type="eggNOG" id="COG2145">
    <property type="taxonomic scope" value="Bacteria"/>
</dbReference>
<dbReference type="RefSeq" id="WP_035905425.1">
    <property type="nucleotide sequence ID" value="NZ_AVPK01000006.1"/>
</dbReference>
<dbReference type="HAMAP" id="MF_00228">
    <property type="entry name" value="Thz_kinase"/>
    <property type="match status" value="1"/>
</dbReference>
<keyword evidence="6 11" id="KW-0547">Nucleotide-binding</keyword>
<keyword evidence="8 11" id="KW-0067">ATP-binding</keyword>
<keyword evidence="10 11" id="KW-0784">Thiamine biosynthesis</keyword>
<dbReference type="EC" id="2.7.1.50" evidence="11"/>